<reference evidence="2" key="1">
    <citation type="submission" date="2004-12" db="EMBL/GenBank/DDBJ databases">
        <title>The genome sequence of Borrelia hermsii and Borrelia turicatae: comparative analysis of two agents of endemic N. America relapsing fever.</title>
        <authorList>
            <person name="Porcella S.F."/>
            <person name="Raffel S.J."/>
            <person name="Schrumpf M.E."/>
            <person name="Montgomery B."/>
            <person name="Smith T."/>
            <person name="Schwan T.G."/>
        </authorList>
    </citation>
    <scope>NUCLEOTIDE SEQUENCE [LARGE SCALE GENOMIC DNA]</scope>
    <source>
        <strain evidence="2">91E135</strain>
    </source>
</reference>
<dbReference type="RefSeq" id="WP_011772405.1">
    <property type="nucleotide sequence ID" value="NC_008710.1"/>
</dbReference>
<dbReference type="Proteomes" id="UP000001205">
    <property type="component" value="Chromosome"/>
</dbReference>
<keyword evidence="2" id="KW-1185">Reference proteome</keyword>
<proteinExistence type="predicted"/>
<sequence length="435" mass="51535">MNSIDFEKALELYKNGDLKNALLNLDVFDDSFDSLALKSLIYFRLKDYKALLYVLDTYPVLSEYRFLIKLLHYGKFEDQKSELSYFQNYNLGVFYFGLKDYEKSLSYFLKSSQQHPSLIQAINNAAILLEILGRKDEATQMLIKAVDVDKNNALVKLNVWFLKNNCIFNSAKPFEIDESFKEANLSLVVNYLMYYFYSIGEISSAIKLSERFLTDSNYSKYIWHNRATILHKIGNMTQATKSYVKAILNFPNIYTIYNMHIATIELLNFSPKRSIDRMLLDYPNMDSVCFYAFLFFLRNRELEDAYFYIKKLCEIKPDTYSKFLNLLESREDILIEELLDEFAMVLKGRWTLEYLFFIDNSLNLKDPVFVFDYNTRLCPYIWKIKDEHIELRANNNEVEITKKIFSDELMQVKLDVAIKEIRDLIEAYRDFKINC</sequence>
<dbReference type="AlphaFoldDB" id="A0ABF7PVN6"/>
<gene>
    <name evidence="1" type="ordered locus">BT0459</name>
</gene>
<dbReference type="SUPFAM" id="SSF48452">
    <property type="entry name" value="TPR-like"/>
    <property type="match status" value="1"/>
</dbReference>
<dbReference type="EMBL" id="CP000049">
    <property type="protein sequence ID" value="AAX17786.1"/>
    <property type="molecule type" value="Genomic_DNA"/>
</dbReference>
<dbReference type="InterPro" id="IPR019734">
    <property type="entry name" value="TPR_rpt"/>
</dbReference>
<dbReference type="KEGG" id="btu:BT0459"/>
<organism evidence="1 2">
    <name type="scientific">Borrelia turicatae (strain 91E135)</name>
    <dbReference type="NCBI Taxonomy" id="314724"/>
    <lineage>
        <taxon>Bacteria</taxon>
        <taxon>Pseudomonadati</taxon>
        <taxon>Spirochaetota</taxon>
        <taxon>Spirochaetia</taxon>
        <taxon>Spirochaetales</taxon>
        <taxon>Borreliaceae</taxon>
        <taxon>Borrelia</taxon>
    </lineage>
</organism>
<dbReference type="PANTHER" id="PTHR12558">
    <property type="entry name" value="CELL DIVISION CYCLE 16,23,27"/>
    <property type="match status" value="1"/>
</dbReference>
<dbReference type="SMART" id="SM00028">
    <property type="entry name" value="TPR"/>
    <property type="match status" value="3"/>
</dbReference>
<dbReference type="Gene3D" id="1.25.40.10">
    <property type="entry name" value="Tetratricopeptide repeat domain"/>
    <property type="match status" value="2"/>
</dbReference>
<name>A0ABF7PVN6_BORT9</name>
<dbReference type="InterPro" id="IPR011990">
    <property type="entry name" value="TPR-like_helical_dom_sf"/>
</dbReference>
<dbReference type="PANTHER" id="PTHR12558:SF13">
    <property type="entry name" value="CELL DIVISION CYCLE PROTEIN 27 HOMOLOG"/>
    <property type="match status" value="1"/>
</dbReference>
<evidence type="ECO:0000313" key="2">
    <source>
        <dbReference type="Proteomes" id="UP000001205"/>
    </source>
</evidence>
<dbReference type="Pfam" id="PF13181">
    <property type="entry name" value="TPR_8"/>
    <property type="match status" value="3"/>
</dbReference>
<evidence type="ECO:0000313" key="1">
    <source>
        <dbReference type="EMBL" id="AAX17786.1"/>
    </source>
</evidence>
<protein>
    <submittedName>
        <fullName evidence="1">Tetratricopeptide repeat family protein</fullName>
    </submittedName>
</protein>
<accession>A0ABF7PVN6</accession>